<dbReference type="EMBL" id="MU276263">
    <property type="protein sequence ID" value="KAI0039785.1"/>
    <property type="molecule type" value="Genomic_DNA"/>
</dbReference>
<accession>A0ACB8R762</accession>
<name>A0ACB8R762_9AGAM</name>
<keyword evidence="2" id="KW-1185">Reference proteome</keyword>
<dbReference type="Proteomes" id="UP000814033">
    <property type="component" value="Unassembled WGS sequence"/>
</dbReference>
<evidence type="ECO:0000313" key="2">
    <source>
        <dbReference type="Proteomes" id="UP000814033"/>
    </source>
</evidence>
<proteinExistence type="predicted"/>
<comment type="caution">
    <text evidence="1">The sequence shown here is derived from an EMBL/GenBank/DDBJ whole genome shotgun (WGS) entry which is preliminary data.</text>
</comment>
<reference evidence="1" key="2">
    <citation type="journal article" date="2022" name="New Phytol.">
        <title>Evolutionary transition to the ectomycorrhizal habit in the genomes of a hyperdiverse lineage of mushroom-forming fungi.</title>
        <authorList>
            <person name="Looney B."/>
            <person name="Miyauchi S."/>
            <person name="Morin E."/>
            <person name="Drula E."/>
            <person name="Courty P.E."/>
            <person name="Kohler A."/>
            <person name="Kuo A."/>
            <person name="LaButti K."/>
            <person name="Pangilinan J."/>
            <person name="Lipzen A."/>
            <person name="Riley R."/>
            <person name="Andreopoulos W."/>
            <person name="He G."/>
            <person name="Johnson J."/>
            <person name="Nolan M."/>
            <person name="Tritt A."/>
            <person name="Barry K.W."/>
            <person name="Grigoriev I.V."/>
            <person name="Nagy L.G."/>
            <person name="Hibbett D."/>
            <person name="Henrissat B."/>
            <person name="Matheny P.B."/>
            <person name="Labbe J."/>
            <person name="Martin F.M."/>
        </authorList>
    </citation>
    <scope>NUCLEOTIDE SEQUENCE</scope>
    <source>
        <strain evidence="1">FP105234-sp</strain>
    </source>
</reference>
<evidence type="ECO:0000313" key="1">
    <source>
        <dbReference type="EMBL" id="KAI0039785.1"/>
    </source>
</evidence>
<reference evidence="1" key="1">
    <citation type="submission" date="2021-02" db="EMBL/GenBank/DDBJ databases">
        <authorList>
            <consortium name="DOE Joint Genome Institute"/>
            <person name="Ahrendt S."/>
            <person name="Looney B.P."/>
            <person name="Miyauchi S."/>
            <person name="Morin E."/>
            <person name="Drula E."/>
            <person name="Courty P.E."/>
            <person name="Chicoki N."/>
            <person name="Fauchery L."/>
            <person name="Kohler A."/>
            <person name="Kuo A."/>
            <person name="Labutti K."/>
            <person name="Pangilinan J."/>
            <person name="Lipzen A."/>
            <person name="Riley R."/>
            <person name="Andreopoulos W."/>
            <person name="He G."/>
            <person name="Johnson J."/>
            <person name="Barry K.W."/>
            <person name="Grigoriev I.V."/>
            <person name="Nagy L."/>
            <person name="Hibbett D."/>
            <person name="Henrissat B."/>
            <person name="Matheny P.B."/>
            <person name="Labbe J."/>
            <person name="Martin F."/>
        </authorList>
    </citation>
    <scope>NUCLEOTIDE SEQUENCE</scope>
    <source>
        <strain evidence="1">FP105234-sp</strain>
    </source>
</reference>
<organism evidence="1 2">
    <name type="scientific">Auriscalpium vulgare</name>
    <dbReference type="NCBI Taxonomy" id="40419"/>
    <lineage>
        <taxon>Eukaryota</taxon>
        <taxon>Fungi</taxon>
        <taxon>Dikarya</taxon>
        <taxon>Basidiomycota</taxon>
        <taxon>Agaricomycotina</taxon>
        <taxon>Agaricomycetes</taxon>
        <taxon>Russulales</taxon>
        <taxon>Auriscalpiaceae</taxon>
        <taxon>Auriscalpium</taxon>
    </lineage>
</organism>
<sequence length="126" mass="13673">MRRLSLPDSMEQHTTYAALSALLPKYPRSAGAVYQTYNDLLLAQQWSNLEVVDLPSSQRCGFRGQKKAADGISCVVPCSLAEMLCVGWLEGVMAELGAAEVYLAIAAEDSSTVYYRVRAGVSKPPV</sequence>
<gene>
    <name evidence="1" type="ORF">FA95DRAFT_984117</name>
</gene>
<protein>
    <submittedName>
        <fullName evidence="1">Uncharacterized protein</fullName>
    </submittedName>
</protein>